<evidence type="ECO:0000259" key="1">
    <source>
        <dbReference type="PROSITE" id="PS50994"/>
    </source>
</evidence>
<evidence type="ECO:0000313" key="2">
    <source>
        <dbReference type="EMBL" id="KAA6389895.1"/>
    </source>
</evidence>
<organism evidence="2 3">
    <name type="scientific">Streblomastix strix</name>
    <dbReference type="NCBI Taxonomy" id="222440"/>
    <lineage>
        <taxon>Eukaryota</taxon>
        <taxon>Metamonada</taxon>
        <taxon>Preaxostyla</taxon>
        <taxon>Oxymonadida</taxon>
        <taxon>Streblomastigidae</taxon>
        <taxon>Streblomastix</taxon>
    </lineage>
</organism>
<dbReference type="PROSITE" id="PS50994">
    <property type="entry name" value="INTEGRASE"/>
    <property type="match status" value="1"/>
</dbReference>
<reference evidence="2 3" key="1">
    <citation type="submission" date="2019-03" db="EMBL/GenBank/DDBJ databases">
        <title>Single cell metagenomics reveals metabolic interactions within the superorganism composed of flagellate Streblomastix strix and complex community of Bacteroidetes bacteria on its surface.</title>
        <authorList>
            <person name="Treitli S.C."/>
            <person name="Kolisko M."/>
            <person name="Husnik F."/>
            <person name="Keeling P."/>
            <person name="Hampl V."/>
        </authorList>
    </citation>
    <scope>NUCLEOTIDE SEQUENCE [LARGE SCALE GENOMIC DNA]</scope>
    <source>
        <strain evidence="2">ST1C</strain>
    </source>
</reference>
<dbReference type="Gene3D" id="3.30.420.10">
    <property type="entry name" value="Ribonuclease H-like superfamily/Ribonuclease H"/>
    <property type="match status" value="1"/>
</dbReference>
<dbReference type="Pfam" id="PF00665">
    <property type="entry name" value="rve"/>
    <property type="match status" value="1"/>
</dbReference>
<feature type="domain" description="Integrase catalytic" evidence="1">
    <location>
        <begin position="22"/>
        <end position="202"/>
    </location>
</feature>
<dbReference type="OrthoDB" id="6063315at2759"/>
<evidence type="ECO:0000313" key="3">
    <source>
        <dbReference type="Proteomes" id="UP000324800"/>
    </source>
</evidence>
<comment type="caution">
    <text evidence="2">The sequence shown here is derived from an EMBL/GenBank/DDBJ whole genome shotgun (WGS) entry which is preliminary data.</text>
</comment>
<sequence length="202" mass="23806">MKAYAKINNVEPQEIQQRVQDYQIKPLKQFHRLYFSNQFGSWEIDLVYERNNKNRKVNYLFAINVNTKYLIVSAIINKSASQVIYALKKIINQQYVTDIREDGERSFKGKDVQQFLEEQGIKCFFTGSQFTQHNRIVDSLAKTIRKGFGTSNNDFADLEKLQQLVFIYNKTPHLAYDNKFSLEEVQHNSDIEGAFIRMKEQE</sequence>
<proteinExistence type="predicted"/>
<dbReference type="InterPro" id="IPR001584">
    <property type="entry name" value="Integrase_cat-core"/>
</dbReference>
<dbReference type="GO" id="GO:0015074">
    <property type="term" value="P:DNA integration"/>
    <property type="evidence" value="ECO:0007669"/>
    <property type="project" value="InterPro"/>
</dbReference>
<name>A0A5J4W5C4_9EUKA</name>
<dbReference type="Proteomes" id="UP000324800">
    <property type="component" value="Unassembled WGS sequence"/>
</dbReference>
<dbReference type="SUPFAM" id="SSF53098">
    <property type="entry name" value="Ribonuclease H-like"/>
    <property type="match status" value="1"/>
</dbReference>
<accession>A0A5J4W5C4</accession>
<dbReference type="InterPro" id="IPR036397">
    <property type="entry name" value="RNaseH_sf"/>
</dbReference>
<protein>
    <recommendedName>
        <fullName evidence="1">Integrase catalytic domain-containing protein</fullName>
    </recommendedName>
</protein>
<gene>
    <name evidence="2" type="ORF">EZS28_014579</name>
</gene>
<dbReference type="GO" id="GO:0003676">
    <property type="term" value="F:nucleic acid binding"/>
    <property type="evidence" value="ECO:0007669"/>
    <property type="project" value="InterPro"/>
</dbReference>
<dbReference type="InterPro" id="IPR012337">
    <property type="entry name" value="RNaseH-like_sf"/>
</dbReference>
<dbReference type="AlphaFoldDB" id="A0A5J4W5C4"/>
<dbReference type="EMBL" id="SNRW01003417">
    <property type="protein sequence ID" value="KAA6389895.1"/>
    <property type="molecule type" value="Genomic_DNA"/>
</dbReference>